<dbReference type="EMBL" id="CAAALY010246296">
    <property type="protein sequence ID" value="VEL33729.1"/>
    <property type="molecule type" value="Genomic_DNA"/>
</dbReference>
<dbReference type="AlphaFoldDB" id="A0A448XCW7"/>
<protein>
    <submittedName>
        <fullName evidence="2">Uncharacterized protein</fullName>
    </submittedName>
</protein>
<evidence type="ECO:0000256" key="1">
    <source>
        <dbReference type="SAM" id="MobiDB-lite"/>
    </source>
</evidence>
<evidence type="ECO:0000313" key="3">
    <source>
        <dbReference type="Proteomes" id="UP000784294"/>
    </source>
</evidence>
<proteinExistence type="predicted"/>
<gene>
    <name evidence="2" type="ORF">PXEA_LOCUS27169</name>
</gene>
<organism evidence="2 3">
    <name type="scientific">Protopolystoma xenopodis</name>
    <dbReference type="NCBI Taxonomy" id="117903"/>
    <lineage>
        <taxon>Eukaryota</taxon>
        <taxon>Metazoa</taxon>
        <taxon>Spiralia</taxon>
        <taxon>Lophotrochozoa</taxon>
        <taxon>Platyhelminthes</taxon>
        <taxon>Monogenea</taxon>
        <taxon>Polyopisthocotylea</taxon>
        <taxon>Polystomatidea</taxon>
        <taxon>Polystomatidae</taxon>
        <taxon>Protopolystoma</taxon>
    </lineage>
</organism>
<comment type="caution">
    <text evidence="2">The sequence shown here is derived from an EMBL/GenBank/DDBJ whole genome shotgun (WGS) entry which is preliminary data.</text>
</comment>
<name>A0A448XCW7_9PLAT</name>
<accession>A0A448XCW7</accession>
<dbReference type="Proteomes" id="UP000784294">
    <property type="component" value="Unassembled WGS sequence"/>
</dbReference>
<keyword evidence="3" id="KW-1185">Reference proteome</keyword>
<sequence length="115" mass="12769">MTKCGLMQIAQLPYPQTKRCFYSMAHANAPTNVHAGRDPRNTPSVTSPPDKLDVDEAAERRRLCKSGPHTDSVETGFFCSLTISPPLREAHTHTCTHTQTVGQRCVQTYQEAGHF</sequence>
<evidence type="ECO:0000313" key="2">
    <source>
        <dbReference type="EMBL" id="VEL33729.1"/>
    </source>
</evidence>
<reference evidence="2" key="1">
    <citation type="submission" date="2018-11" db="EMBL/GenBank/DDBJ databases">
        <authorList>
            <consortium name="Pathogen Informatics"/>
        </authorList>
    </citation>
    <scope>NUCLEOTIDE SEQUENCE</scope>
</reference>
<feature type="region of interest" description="Disordered" evidence="1">
    <location>
        <begin position="31"/>
        <end position="53"/>
    </location>
</feature>